<name>A0A6N4RBF1_BLAVI</name>
<dbReference type="NCBIfam" id="NF001911">
    <property type="entry name" value="PRK00685.1"/>
    <property type="match status" value="1"/>
</dbReference>
<dbReference type="SMART" id="SM00849">
    <property type="entry name" value="Lactamase_B"/>
    <property type="match status" value="1"/>
</dbReference>
<dbReference type="EMBL" id="VAFM01000002">
    <property type="protein sequence ID" value="TKW60551.1"/>
    <property type="molecule type" value="Genomic_DNA"/>
</dbReference>
<proteinExistence type="inferred from homology"/>
<accession>A0A6N4RBF1</accession>
<dbReference type="InterPro" id="IPR001279">
    <property type="entry name" value="Metallo-B-lactamas"/>
</dbReference>
<organism evidence="4 5">
    <name type="scientific">Blastochloris viridis</name>
    <name type="common">Rhodopseudomonas viridis</name>
    <dbReference type="NCBI Taxonomy" id="1079"/>
    <lineage>
        <taxon>Bacteria</taxon>
        <taxon>Pseudomonadati</taxon>
        <taxon>Pseudomonadota</taxon>
        <taxon>Alphaproteobacteria</taxon>
        <taxon>Hyphomicrobiales</taxon>
        <taxon>Blastochloridaceae</taxon>
        <taxon>Blastochloris</taxon>
    </lineage>
</organism>
<evidence type="ECO:0000313" key="5">
    <source>
        <dbReference type="Proteomes" id="UP000320948"/>
    </source>
</evidence>
<evidence type="ECO:0000313" key="4">
    <source>
        <dbReference type="EMBL" id="TKW60551.1"/>
    </source>
</evidence>
<comment type="caution">
    <text evidence="4">The sequence shown here is derived from an EMBL/GenBank/DDBJ whole genome shotgun (WGS) entry which is preliminary data.</text>
</comment>
<evidence type="ECO:0000256" key="2">
    <source>
        <dbReference type="HAMAP-Rule" id="MF_00457"/>
    </source>
</evidence>
<dbReference type="InterPro" id="IPR050114">
    <property type="entry name" value="UPF0173_UPF0282_UlaG_hydrolase"/>
</dbReference>
<dbReference type="InterPro" id="IPR022877">
    <property type="entry name" value="UPF0173"/>
</dbReference>
<gene>
    <name evidence="4" type="ORF">DI628_06515</name>
</gene>
<evidence type="ECO:0000259" key="3">
    <source>
        <dbReference type="SMART" id="SM00849"/>
    </source>
</evidence>
<dbReference type="SUPFAM" id="SSF56281">
    <property type="entry name" value="Metallo-hydrolase/oxidoreductase"/>
    <property type="match status" value="1"/>
</dbReference>
<keyword evidence="1 2" id="KW-0378">Hydrolase</keyword>
<dbReference type="Gene3D" id="3.60.15.10">
    <property type="entry name" value="Ribonuclease Z/Hydroxyacylglutathione hydrolase-like"/>
    <property type="match status" value="1"/>
</dbReference>
<dbReference type="Pfam" id="PF12706">
    <property type="entry name" value="Lactamase_B_2"/>
    <property type="match status" value="1"/>
</dbReference>
<dbReference type="HAMAP" id="MF_00457">
    <property type="entry name" value="UPF0173"/>
    <property type="match status" value="1"/>
</dbReference>
<dbReference type="PANTHER" id="PTHR43546">
    <property type="entry name" value="UPF0173 METAL-DEPENDENT HYDROLASE MJ1163-RELATED"/>
    <property type="match status" value="1"/>
</dbReference>
<comment type="similarity">
    <text evidence="2">Belongs to the UPF0173 family.</text>
</comment>
<dbReference type="PANTHER" id="PTHR43546:SF3">
    <property type="entry name" value="UPF0173 METAL-DEPENDENT HYDROLASE MJ1163"/>
    <property type="match status" value="1"/>
</dbReference>
<protein>
    <recommendedName>
        <fullName evidence="2">UPF0173 metal-dependent hydrolase DI628_06515</fullName>
    </recommendedName>
</protein>
<dbReference type="AlphaFoldDB" id="A0A6N4RBF1"/>
<sequence>MKLQYLGHSAIRLEDGSFTLLIDPFLTGSGTAPMDWEKAAKDVTHVALTHGHSDHVGDTVAIAKANAIPVVAIVELARWLNRRGVNDTIEANFGGTLVLGHGVSVTLVPAWHTSASDEGEYLGEPAGLVITMGNSTIYHAGDTAIFGDMALIEELYKPDVVLLPIGGTYTMDAKTAAIAAEKYFKTAKIVPLHYATFPVLAPDCEHFVAECERRNVDVVPLKPGEVMTLA</sequence>
<dbReference type="GO" id="GO:0016787">
    <property type="term" value="F:hydrolase activity"/>
    <property type="evidence" value="ECO:0007669"/>
    <property type="project" value="UniProtKB-UniRule"/>
</dbReference>
<evidence type="ECO:0000256" key="1">
    <source>
        <dbReference type="ARBA" id="ARBA00022801"/>
    </source>
</evidence>
<dbReference type="Proteomes" id="UP000320948">
    <property type="component" value="Unassembled WGS sequence"/>
</dbReference>
<feature type="domain" description="Metallo-beta-lactamase" evidence="3">
    <location>
        <begin position="7"/>
        <end position="193"/>
    </location>
</feature>
<reference evidence="4 5" key="1">
    <citation type="journal article" date="2017" name="Nat. Commun.">
        <title>In situ click chemistry generation of cyclooxygenase-2 inhibitors.</title>
        <authorList>
            <person name="Bhardwaj A."/>
            <person name="Kaur J."/>
            <person name="Wuest M."/>
            <person name="Wuest F."/>
        </authorList>
    </citation>
    <scope>NUCLEOTIDE SEQUENCE [LARGE SCALE GENOMIC DNA]</scope>
    <source>
        <strain evidence="4">S2_018_000_R2_106</strain>
    </source>
</reference>
<dbReference type="InterPro" id="IPR036866">
    <property type="entry name" value="RibonucZ/Hydroxyglut_hydro"/>
</dbReference>